<feature type="region of interest" description="Disordered" evidence="2">
    <location>
        <begin position="1"/>
        <end position="20"/>
    </location>
</feature>
<comment type="caution">
    <text evidence="3">The sequence shown here is derived from an EMBL/GenBank/DDBJ whole genome shotgun (WGS) entry which is preliminary data.</text>
</comment>
<accession>A0AAV2ICC5</accession>
<organism evidence="3 4">
    <name type="scientific">Lymnaea stagnalis</name>
    <name type="common">Great pond snail</name>
    <name type="synonym">Helix stagnalis</name>
    <dbReference type="NCBI Taxonomy" id="6523"/>
    <lineage>
        <taxon>Eukaryota</taxon>
        <taxon>Metazoa</taxon>
        <taxon>Spiralia</taxon>
        <taxon>Lophotrochozoa</taxon>
        <taxon>Mollusca</taxon>
        <taxon>Gastropoda</taxon>
        <taxon>Heterobranchia</taxon>
        <taxon>Euthyneura</taxon>
        <taxon>Panpulmonata</taxon>
        <taxon>Hygrophila</taxon>
        <taxon>Lymnaeoidea</taxon>
        <taxon>Lymnaeidae</taxon>
        <taxon>Lymnaea</taxon>
    </lineage>
</organism>
<feature type="compositionally biased region" description="Polar residues" evidence="2">
    <location>
        <begin position="1"/>
        <end position="12"/>
    </location>
</feature>
<feature type="non-terminal residue" evidence="3">
    <location>
        <position position="140"/>
    </location>
</feature>
<name>A0AAV2ICC5_LYMST</name>
<gene>
    <name evidence="3" type="ORF">GSLYS_00016041001</name>
</gene>
<keyword evidence="1" id="KW-0175">Coiled coil</keyword>
<sequence>EQIQSDGSIPESNSDRARKNWDMVRRNLMDKQHLLESTVQKYRSELASATSTIAGKDILIARLQSAAIQHEEELANKDKRIKQLETKLALTVSEARNLADQLTNHSYRDMLGSTNYSRGEHSGDYNGVFVARRPSQELIP</sequence>
<evidence type="ECO:0000313" key="4">
    <source>
        <dbReference type="Proteomes" id="UP001497497"/>
    </source>
</evidence>
<feature type="non-terminal residue" evidence="3">
    <location>
        <position position="1"/>
    </location>
</feature>
<dbReference type="AlphaFoldDB" id="A0AAV2ICC5"/>
<evidence type="ECO:0000256" key="2">
    <source>
        <dbReference type="SAM" id="MobiDB-lite"/>
    </source>
</evidence>
<feature type="coiled-coil region" evidence="1">
    <location>
        <begin position="60"/>
        <end position="101"/>
    </location>
</feature>
<evidence type="ECO:0000256" key="1">
    <source>
        <dbReference type="SAM" id="Coils"/>
    </source>
</evidence>
<dbReference type="EMBL" id="CAXITT010000486">
    <property type="protein sequence ID" value="CAL1542447.1"/>
    <property type="molecule type" value="Genomic_DNA"/>
</dbReference>
<protein>
    <submittedName>
        <fullName evidence="3">Uncharacterized protein</fullName>
    </submittedName>
</protein>
<evidence type="ECO:0000313" key="3">
    <source>
        <dbReference type="EMBL" id="CAL1542447.1"/>
    </source>
</evidence>
<reference evidence="3 4" key="1">
    <citation type="submission" date="2024-04" db="EMBL/GenBank/DDBJ databases">
        <authorList>
            <consortium name="Genoscope - CEA"/>
            <person name="William W."/>
        </authorList>
    </citation>
    <scope>NUCLEOTIDE SEQUENCE [LARGE SCALE GENOMIC DNA]</scope>
</reference>
<dbReference type="Proteomes" id="UP001497497">
    <property type="component" value="Unassembled WGS sequence"/>
</dbReference>
<keyword evidence="4" id="KW-1185">Reference proteome</keyword>
<proteinExistence type="predicted"/>